<dbReference type="Proteomes" id="UP001160390">
    <property type="component" value="Unassembled WGS sequence"/>
</dbReference>
<keyword evidence="1" id="KW-0472">Membrane</keyword>
<proteinExistence type="predicted"/>
<name>A0AA35MJ12_9HYPO</name>
<feature type="transmembrane region" description="Helical" evidence="1">
    <location>
        <begin position="746"/>
        <end position="767"/>
    </location>
</feature>
<gene>
    <name evidence="2" type="ORF">CCHLO57077_00005593</name>
</gene>
<sequence>MSLSIPHQAPADPTICYNNNDISSGGQTRGISIHPKNVLNNTHSRESVSNIGSEKNQSSSDATSWRPFWLGHIRLACFGLWFLCCTIALPIMLHYSELNKGLLVTREDLAYLWRFGPTAIFTVVAVLWSRVELQALIYMPWASLSSKQPISPEEYQLDYVSMIVPTVLVQSLRRRHYFVFLVTLLSVILKIQTVLSAALFFLGDEKEIRPVQLKVLDSFNTTSGRASNVNSGAYYSALAIRDTEIEIPFGVGADGAYQTFKRPNHDGHARGTVDEPLEAIVNGVFMDIKCLKLESWSATRKPTDLPSLYMDKGQNLTGLYYYNFTIDLQFENCDQSITVKEDERSWATSDVRYSSGDGTSTDWHSSLDSNGTYSWWFPNDLETPLCSSLPQQHPQTLYYAMHYGASSSNSSEPEIDAMAGVICSPTAWVSKVQVVDDGVSPNVTALPNQTNVTADFNAWTLLGNSISTLDNGWVPDYMSNKRNDQYIGDGPVGADLFFKTRKKVDFTMDPNMLHSNVLSQSIADLMKALGPLLAHYQLRQSEESIIDAKATQVLHKVKISQAICISMASLFGLSLCIGLWTLLKSKRIFKGWYRNPSTVLGSMIFLNDKFNFGLSSRNQENYKEGWVDCKGSPLAFKLWFRLVFTSYVLALIVGLAVSLKISQTSDGLVTITEESDLFVWWKIVPAFAMLLVALYTGFSSFSVREISNHADLSSRPCRMEELDTSILDMVGLRALYHSVRLEKYSVALLQSLTILCTFLTALSAPLFTPELVPDNQIVSLPEETWFGARALKNDTDEYTQNRKTVATMFYTPNNTNQTYPPFTYGELLFPRLAANLSDEDWVSGKDVKVVTPTAKLVSACAAIPDDEYTLNYTSIKHHQFRYYGVKIIQDSVCPNGTFYKSSEETLFSEEAVSDGVAYFAANLGNQGYDFVNKFYCKTNSSAEALRNTPWKTQSFIWGKFSPEKNEVEHVSVWACNYTWGQINMDVKLTRNNGNIYVDHQTPPKQADLGVQPWSPPFPVIDTVAADVIAFPFNDYLKQKGSDLRTYGLDAIFVNMVPPFGSLDIEAFGDPSRDHEILELLRSNIGLINAQLSNLENRLDIDEESIITPFNHGEAQRINFTIVDNRRQRLIQNFAITITMLVVLCLVFAVHAWGLISLWLKRYVGERAWLLDLEFKGLVPDSFNSVAMMDGLMRGSNCFDHLPDDAHLQSPSELYENSAGVRFRIGWFQRAERSEEEFALGVLGDEMYRFLEPKADVHNRKYSSE</sequence>
<feature type="transmembrane region" description="Helical" evidence="1">
    <location>
        <begin position="111"/>
        <end position="129"/>
    </location>
</feature>
<dbReference type="PANTHER" id="PTHR37544:SF3">
    <property type="entry name" value="SPRAY"/>
    <property type="match status" value="1"/>
</dbReference>
<dbReference type="InterPro" id="IPR021840">
    <property type="entry name" value="DUF3433"/>
</dbReference>
<keyword evidence="3" id="KW-1185">Reference proteome</keyword>
<keyword evidence="1" id="KW-0812">Transmembrane</keyword>
<keyword evidence="1" id="KW-1133">Transmembrane helix</keyword>
<evidence type="ECO:0000313" key="3">
    <source>
        <dbReference type="Proteomes" id="UP001160390"/>
    </source>
</evidence>
<protein>
    <submittedName>
        <fullName evidence="2">Uncharacterized protein</fullName>
    </submittedName>
</protein>
<dbReference type="EMBL" id="CABFNP030001297">
    <property type="protein sequence ID" value="CAI6097873.1"/>
    <property type="molecule type" value="Genomic_DNA"/>
</dbReference>
<evidence type="ECO:0000256" key="1">
    <source>
        <dbReference type="SAM" id="Phobius"/>
    </source>
</evidence>
<feature type="transmembrane region" description="Helical" evidence="1">
    <location>
        <begin position="638"/>
        <end position="659"/>
    </location>
</feature>
<dbReference type="PANTHER" id="PTHR37544">
    <property type="entry name" value="SPRAY-RELATED"/>
    <property type="match status" value="1"/>
</dbReference>
<dbReference type="Pfam" id="PF11915">
    <property type="entry name" value="DUF3433"/>
    <property type="match status" value="2"/>
</dbReference>
<accession>A0AA35MJ12</accession>
<feature type="transmembrane region" description="Helical" evidence="1">
    <location>
        <begin position="73"/>
        <end position="91"/>
    </location>
</feature>
<dbReference type="AlphaFoldDB" id="A0AA35MJ12"/>
<organism evidence="2 3">
    <name type="scientific">Clonostachys chloroleuca</name>
    <dbReference type="NCBI Taxonomy" id="1926264"/>
    <lineage>
        <taxon>Eukaryota</taxon>
        <taxon>Fungi</taxon>
        <taxon>Dikarya</taxon>
        <taxon>Ascomycota</taxon>
        <taxon>Pezizomycotina</taxon>
        <taxon>Sordariomycetes</taxon>
        <taxon>Hypocreomycetidae</taxon>
        <taxon>Hypocreales</taxon>
        <taxon>Bionectriaceae</taxon>
        <taxon>Clonostachys</taxon>
    </lineage>
</organism>
<feature type="transmembrane region" description="Helical" evidence="1">
    <location>
        <begin position="177"/>
        <end position="202"/>
    </location>
</feature>
<comment type="caution">
    <text evidence="2">The sequence shown here is derived from an EMBL/GenBank/DDBJ whole genome shotgun (WGS) entry which is preliminary data.</text>
</comment>
<feature type="transmembrane region" description="Helical" evidence="1">
    <location>
        <begin position="559"/>
        <end position="583"/>
    </location>
</feature>
<feature type="transmembrane region" description="Helical" evidence="1">
    <location>
        <begin position="1133"/>
        <end position="1159"/>
    </location>
</feature>
<feature type="transmembrane region" description="Helical" evidence="1">
    <location>
        <begin position="679"/>
        <end position="698"/>
    </location>
</feature>
<reference evidence="2" key="1">
    <citation type="submission" date="2023-01" db="EMBL/GenBank/DDBJ databases">
        <authorList>
            <person name="Piombo E."/>
        </authorList>
    </citation>
    <scope>NUCLEOTIDE SEQUENCE</scope>
</reference>
<evidence type="ECO:0000313" key="2">
    <source>
        <dbReference type="EMBL" id="CAI6097873.1"/>
    </source>
</evidence>